<dbReference type="InterPro" id="IPR034210">
    <property type="entry name" value="CcO_II_C"/>
</dbReference>
<evidence type="ECO:0000256" key="12">
    <source>
        <dbReference type="ARBA" id="ARBA00023008"/>
    </source>
</evidence>
<keyword evidence="16" id="KW-0175">Coiled coil</keyword>
<dbReference type="PANTHER" id="PTHR22888">
    <property type="entry name" value="CYTOCHROME C OXIDASE, SUBUNIT II"/>
    <property type="match status" value="1"/>
</dbReference>
<evidence type="ECO:0000256" key="13">
    <source>
        <dbReference type="ARBA" id="ARBA00023136"/>
    </source>
</evidence>
<evidence type="ECO:0000256" key="5">
    <source>
        <dbReference type="ARBA" id="ARBA00022448"/>
    </source>
</evidence>
<proteinExistence type="inferred from homology"/>
<sequence length="1051" mass="118640">MNISKRNLNLCTYFLLFTFFLLNPSKMAYMDAPHPWQVGFQDPATPIMEGIISFNGLLMTFMLVIACFVGWLLYQSLTLFNEQANKEPASFNHSTLLEVVWTIIPAGILMIISIPSYNLLYAMEEVIDPSLTIKVVGHQWYWSYECSDFEVAPKVTGENLELIEKSVKNLKDWVELVESHELGDSKKEIENPTTLINKLGLNKGNTYEHVIDSELESLKEQCKHAEKEFQKAGVGLGKAKADFKTAGIDVVAARANKASAETIKARVELLGNNSSFRRGHFILENGYKGWDNTLRVKTKEISEVINERLIRAEQELKSASSILNITSTGLNLEELNKAKTIANSSESEFIAFDRKVFPVSIRLEKATEILKKADSTLETFSSISNRAEKKLEKAYLTFNDAKSFLNTKYVESVGSNAFVGSDSFCDSNYDMKFNEVTVKFNEIKNDFNKAENWFNSAEEELLKVYRKLKLAESHANDIEASFKDTLLIETEGGGKSFKNPVSYFDNFLWERYNGDLLGYETQLRCGKLELEVAKNALEKAESNLNDKIEQLIEVDIEKSTLLLKSLELKEDHLSLSNINQVKEDISKVKTLVLESFNKEIELDLYKDDSFKTNKLYSAVKAKASLDLSKLQKENKMSDLNLEDPIINNDDHIDPYSIYGKVCLKRIKEELSLAEDNYNDMFDKLTKSLSLLATHENHLVKSYNILDQKLWDMHWFSYNSAVNNINSNIESANNLLSDCDLFDIKLNPNFLGIKIYTELLRSQAELDNIKSISEVLARDINKNSNTFDNISLNKMSSDNAANPLDNSGNSSGLGSPDSTNSNNGSDKAIDGLSKSHEDIREILSSIEDKEITGSQTDLFIDILQTFKELVETLEETDVNGVRNLLYKLLPSIIEDDSSKNKKLKEEINLILDLINGSQDNNEDAERQRINFDSYLIADDDLVIPSAHSTGKAGKVFRLLEVDNRLFVPTNTHIRVLVTSADVLHSWAVPSLGIKVDACPGRLNQVFLFVKREGVFYGQCSELCGVNHGFMPIVVQAVNQDDYLSWVGKRLCS</sequence>
<evidence type="ECO:0000256" key="1">
    <source>
        <dbReference type="ARBA" id="ARBA00001935"/>
    </source>
</evidence>
<dbReference type="PROSITE" id="PS50999">
    <property type="entry name" value="COX2_TM"/>
    <property type="match status" value="1"/>
</dbReference>
<dbReference type="InterPro" id="IPR001505">
    <property type="entry name" value="Copper_CuA"/>
</dbReference>
<evidence type="ECO:0000256" key="15">
    <source>
        <dbReference type="ARBA" id="ARBA00049512"/>
    </source>
</evidence>
<evidence type="ECO:0000256" key="17">
    <source>
        <dbReference type="SAM" id="MobiDB-lite"/>
    </source>
</evidence>
<dbReference type="PROSITE" id="PS00078">
    <property type="entry name" value="COX2"/>
    <property type="match status" value="1"/>
</dbReference>
<keyword evidence="13 18" id="KW-0472">Membrane</keyword>
<feature type="domain" description="Cytochrome oxidase subunit II transmembrane region profile" evidence="20">
    <location>
        <begin position="32"/>
        <end position="127"/>
    </location>
</feature>
<comment type="cofactor">
    <cofactor evidence="1">
        <name>Cu cation</name>
        <dbReference type="ChEBI" id="CHEBI:23378"/>
    </cofactor>
</comment>
<evidence type="ECO:0000256" key="16">
    <source>
        <dbReference type="SAM" id="Coils"/>
    </source>
</evidence>
<dbReference type="GO" id="GO:0005507">
    <property type="term" value="F:copper ion binding"/>
    <property type="evidence" value="ECO:0007669"/>
    <property type="project" value="InterPro"/>
</dbReference>
<dbReference type="AlphaFoldDB" id="A0A2R4QQ65"/>
<dbReference type="Gene3D" id="1.10.287.90">
    <property type="match status" value="1"/>
</dbReference>
<evidence type="ECO:0000256" key="6">
    <source>
        <dbReference type="ARBA" id="ARBA00022660"/>
    </source>
</evidence>
<keyword evidence="9" id="KW-1278">Translocase</keyword>
<evidence type="ECO:0000256" key="10">
    <source>
        <dbReference type="ARBA" id="ARBA00022982"/>
    </source>
</evidence>
<reference evidence="21" key="1">
    <citation type="submission" date="2018-02" db="EMBL/GenBank/DDBJ databases">
        <title>The complete organellar genomes of Fucus spiralis (Fucaeae, Phaeophyceae) from California, USA.</title>
        <authorList>
            <person name="Hughey J.R."/>
        </authorList>
    </citation>
    <scope>NUCLEOTIDE SEQUENCE</scope>
</reference>
<evidence type="ECO:0000256" key="8">
    <source>
        <dbReference type="ARBA" id="ARBA00022723"/>
    </source>
</evidence>
<feature type="coiled-coil region" evidence="16">
    <location>
        <begin position="523"/>
        <end position="557"/>
    </location>
</feature>
<keyword evidence="5" id="KW-0813">Transport</keyword>
<dbReference type="Pfam" id="PF00116">
    <property type="entry name" value="COX2"/>
    <property type="match status" value="1"/>
</dbReference>
<evidence type="ECO:0000256" key="9">
    <source>
        <dbReference type="ARBA" id="ARBA00022967"/>
    </source>
</evidence>
<evidence type="ECO:0000256" key="2">
    <source>
        <dbReference type="ARBA" id="ARBA00004141"/>
    </source>
</evidence>
<feature type="domain" description="Cytochrome oxidase subunit II copper A binding" evidence="19">
    <location>
        <begin position="937"/>
        <end position="1047"/>
    </location>
</feature>
<feature type="compositionally biased region" description="Low complexity" evidence="17">
    <location>
        <begin position="801"/>
        <end position="817"/>
    </location>
</feature>
<dbReference type="Pfam" id="PF02790">
    <property type="entry name" value="COX2_TM"/>
    <property type="match status" value="1"/>
</dbReference>
<feature type="transmembrane region" description="Helical" evidence="18">
    <location>
        <begin position="95"/>
        <end position="117"/>
    </location>
</feature>
<name>A0A2R4QQ65_9PHAE</name>
<gene>
    <name evidence="21" type="primary">cox2</name>
</gene>
<dbReference type="GO" id="GO:0004129">
    <property type="term" value="F:cytochrome-c oxidase activity"/>
    <property type="evidence" value="ECO:0007669"/>
    <property type="project" value="UniProtKB-EC"/>
</dbReference>
<keyword evidence="12" id="KW-0186">Copper</keyword>
<protein>
    <recommendedName>
        <fullName evidence="4">cytochrome-c oxidase</fullName>
        <ecNumber evidence="4">7.1.1.9</ecNumber>
    </recommendedName>
    <alternativeName>
        <fullName evidence="14">Cytochrome c oxidase polypeptide II</fullName>
    </alternativeName>
</protein>
<comment type="subcellular location">
    <subcellularLocation>
        <location evidence="2">Membrane</location>
        <topology evidence="2">Multi-pass membrane protein</topology>
    </subcellularLocation>
</comment>
<evidence type="ECO:0000256" key="7">
    <source>
        <dbReference type="ARBA" id="ARBA00022692"/>
    </source>
</evidence>
<evidence type="ECO:0000259" key="20">
    <source>
        <dbReference type="PROSITE" id="PS50999"/>
    </source>
</evidence>
<evidence type="ECO:0000256" key="4">
    <source>
        <dbReference type="ARBA" id="ARBA00012949"/>
    </source>
</evidence>
<keyword evidence="21" id="KW-0496">Mitochondrion</keyword>
<evidence type="ECO:0000256" key="14">
    <source>
        <dbReference type="ARBA" id="ARBA00031389"/>
    </source>
</evidence>
<dbReference type="GO" id="GO:0016020">
    <property type="term" value="C:membrane"/>
    <property type="evidence" value="ECO:0007669"/>
    <property type="project" value="UniProtKB-SubCell"/>
</dbReference>
<keyword evidence="8" id="KW-0479">Metal-binding</keyword>
<keyword evidence="10" id="KW-0249">Electron transport</keyword>
<dbReference type="PANTHER" id="PTHR22888:SF9">
    <property type="entry name" value="CYTOCHROME C OXIDASE SUBUNIT 2"/>
    <property type="match status" value="1"/>
</dbReference>
<dbReference type="InterPro" id="IPR002429">
    <property type="entry name" value="CcO_II-like_C"/>
</dbReference>
<dbReference type="InterPro" id="IPR036257">
    <property type="entry name" value="Cyt_c_oxidase_su2_TM_sf"/>
</dbReference>
<dbReference type="PRINTS" id="PR01166">
    <property type="entry name" value="CYCOXIDASEII"/>
</dbReference>
<comment type="similarity">
    <text evidence="3">Belongs to the cytochrome c oxidase subunit 2 family.</text>
</comment>
<evidence type="ECO:0000256" key="11">
    <source>
        <dbReference type="ARBA" id="ARBA00022989"/>
    </source>
</evidence>
<dbReference type="SUPFAM" id="SSF81464">
    <property type="entry name" value="Cytochrome c oxidase subunit II-like, transmembrane region"/>
    <property type="match status" value="1"/>
</dbReference>
<dbReference type="InterPro" id="IPR011759">
    <property type="entry name" value="Cyt_c_oxidase_su2_TM_dom"/>
</dbReference>
<keyword evidence="11 18" id="KW-1133">Transmembrane helix</keyword>
<dbReference type="PROSITE" id="PS50857">
    <property type="entry name" value="COX2_CUA"/>
    <property type="match status" value="1"/>
</dbReference>
<organism evidence="21">
    <name type="scientific">Fucus spiralis</name>
    <dbReference type="NCBI Taxonomy" id="87149"/>
    <lineage>
        <taxon>Eukaryota</taxon>
        <taxon>Sar</taxon>
        <taxon>Stramenopiles</taxon>
        <taxon>Ochrophyta</taxon>
        <taxon>PX clade</taxon>
        <taxon>Phaeophyceae</taxon>
        <taxon>Fucales</taxon>
        <taxon>Fucaceae</taxon>
        <taxon>Fucus</taxon>
    </lineage>
</organism>
<dbReference type="CDD" id="cd13912">
    <property type="entry name" value="CcO_II_C"/>
    <property type="match status" value="1"/>
</dbReference>
<evidence type="ECO:0000256" key="3">
    <source>
        <dbReference type="ARBA" id="ARBA00007866"/>
    </source>
</evidence>
<dbReference type="InterPro" id="IPR008972">
    <property type="entry name" value="Cupredoxin"/>
</dbReference>
<keyword evidence="7 18" id="KW-0812">Transmembrane</keyword>
<evidence type="ECO:0000256" key="18">
    <source>
        <dbReference type="SAM" id="Phobius"/>
    </source>
</evidence>
<dbReference type="SUPFAM" id="SSF49503">
    <property type="entry name" value="Cupredoxins"/>
    <property type="match status" value="2"/>
</dbReference>
<accession>A0A2R4QQ65</accession>
<feature type="region of interest" description="Disordered" evidence="17">
    <location>
        <begin position="797"/>
        <end position="830"/>
    </location>
</feature>
<dbReference type="EC" id="7.1.1.9" evidence="4"/>
<dbReference type="InterPro" id="IPR045187">
    <property type="entry name" value="CcO_II"/>
</dbReference>
<evidence type="ECO:0000259" key="19">
    <source>
        <dbReference type="PROSITE" id="PS50857"/>
    </source>
</evidence>
<evidence type="ECO:0000313" key="21">
    <source>
        <dbReference type="EMBL" id="AVZ00703.1"/>
    </source>
</evidence>
<dbReference type="EMBL" id="MG922856">
    <property type="protein sequence ID" value="AVZ00703.1"/>
    <property type="molecule type" value="Genomic_DNA"/>
</dbReference>
<keyword evidence="6" id="KW-0679">Respiratory chain</keyword>
<feature type="transmembrane region" description="Helical" evidence="18">
    <location>
        <begin position="51"/>
        <end position="74"/>
    </location>
</feature>
<comment type="catalytic activity">
    <reaction evidence="15">
        <text>4 Fe(II)-[cytochrome c] + O2 + 8 H(+)(in) = 4 Fe(III)-[cytochrome c] + 2 H2O + 4 H(+)(out)</text>
        <dbReference type="Rhea" id="RHEA:11436"/>
        <dbReference type="Rhea" id="RHEA-COMP:10350"/>
        <dbReference type="Rhea" id="RHEA-COMP:14399"/>
        <dbReference type="ChEBI" id="CHEBI:15377"/>
        <dbReference type="ChEBI" id="CHEBI:15378"/>
        <dbReference type="ChEBI" id="CHEBI:15379"/>
        <dbReference type="ChEBI" id="CHEBI:29033"/>
        <dbReference type="ChEBI" id="CHEBI:29034"/>
        <dbReference type="EC" id="7.1.1.9"/>
    </reaction>
    <physiologicalReaction direction="left-to-right" evidence="15">
        <dbReference type="Rhea" id="RHEA:11437"/>
    </physiologicalReaction>
</comment>
<dbReference type="Gene3D" id="2.60.40.420">
    <property type="entry name" value="Cupredoxins - blue copper proteins"/>
    <property type="match status" value="1"/>
</dbReference>
<dbReference type="GO" id="GO:0042773">
    <property type="term" value="P:ATP synthesis coupled electron transport"/>
    <property type="evidence" value="ECO:0007669"/>
    <property type="project" value="TreeGrafter"/>
</dbReference>
<geneLocation type="mitochondrion" evidence="21"/>